<accession>A0AAW0K245</accession>
<reference evidence="1 2" key="1">
    <citation type="journal article" date="2023" name="bioRxiv">
        <title>Conserved and derived expression patterns and positive selection on dental genes reveal complex evolutionary context of ever-growing rodent molars.</title>
        <authorList>
            <person name="Calamari Z.T."/>
            <person name="Song A."/>
            <person name="Cohen E."/>
            <person name="Akter M."/>
            <person name="Roy R.D."/>
            <person name="Hallikas O."/>
            <person name="Christensen M.M."/>
            <person name="Li P."/>
            <person name="Marangoni P."/>
            <person name="Jernvall J."/>
            <person name="Klein O.D."/>
        </authorList>
    </citation>
    <scope>NUCLEOTIDE SEQUENCE [LARGE SCALE GENOMIC DNA]</scope>
    <source>
        <strain evidence="1">V071</strain>
    </source>
</reference>
<dbReference type="EMBL" id="JBBHLL010000007">
    <property type="protein sequence ID" value="KAK7833342.1"/>
    <property type="molecule type" value="Genomic_DNA"/>
</dbReference>
<protein>
    <submittedName>
        <fullName evidence="1">Uncharacterized protein</fullName>
    </submittedName>
</protein>
<name>A0AAW0K245_MYOGA</name>
<evidence type="ECO:0000313" key="1">
    <source>
        <dbReference type="EMBL" id="KAK7833342.1"/>
    </source>
</evidence>
<organism evidence="1 2">
    <name type="scientific">Myodes glareolus</name>
    <name type="common">Bank vole</name>
    <name type="synonym">Clethrionomys glareolus</name>
    <dbReference type="NCBI Taxonomy" id="447135"/>
    <lineage>
        <taxon>Eukaryota</taxon>
        <taxon>Metazoa</taxon>
        <taxon>Chordata</taxon>
        <taxon>Craniata</taxon>
        <taxon>Vertebrata</taxon>
        <taxon>Euteleostomi</taxon>
        <taxon>Mammalia</taxon>
        <taxon>Eutheria</taxon>
        <taxon>Euarchontoglires</taxon>
        <taxon>Glires</taxon>
        <taxon>Rodentia</taxon>
        <taxon>Myomorpha</taxon>
        <taxon>Muroidea</taxon>
        <taxon>Cricetidae</taxon>
        <taxon>Arvicolinae</taxon>
        <taxon>Myodes</taxon>
    </lineage>
</organism>
<dbReference type="Proteomes" id="UP001488838">
    <property type="component" value="Unassembled WGS sequence"/>
</dbReference>
<evidence type="ECO:0000313" key="2">
    <source>
        <dbReference type="Proteomes" id="UP001488838"/>
    </source>
</evidence>
<keyword evidence="2" id="KW-1185">Reference proteome</keyword>
<comment type="caution">
    <text evidence="1">The sequence shown here is derived from an EMBL/GenBank/DDBJ whole genome shotgun (WGS) entry which is preliminary data.</text>
</comment>
<sequence length="89" mass="9408">MATGAGPSPRPGFQGLLGFHEVGPRAEKLTRRWVSGDGGVPRGCALAISERWLPQPKAFRSSVYSTFATLGHRHEDSEASSPSTPDAGC</sequence>
<gene>
    <name evidence="1" type="ORF">U0070_017341</name>
</gene>
<proteinExistence type="predicted"/>
<dbReference type="AlphaFoldDB" id="A0AAW0K245"/>